<protein>
    <submittedName>
        <fullName evidence="1">Uncharacterized protein</fullName>
    </submittedName>
</protein>
<name>A0A6J7WAS7_9CAUD</name>
<dbReference type="EMBL" id="LR798198">
    <property type="protein sequence ID" value="CAB5155869.1"/>
    <property type="molecule type" value="Genomic_DNA"/>
</dbReference>
<accession>A0A6J7WAS7</accession>
<evidence type="ECO:0000313" key="1">
    <source>
        <dbReference type="EMBL" id="CAB5155869.1"/>
    </source>
</evidence>
<reference evidence="1" key="1">
    <citation type="submission" date="2020-05" db="EMBL/GenBank/DDBJ databases">
        <authorList>
            <person name="Chiriac C."/>
            <person name="Salcher M."/>
            <person name="Ghai R."/>
            <person name="Kavagutti S V."/>
        </authorList>
    </citation>
    <scope>NUCLEOTIDE SEQUENCE</scope>
</reference>
<proteinExistence type="predicted"/>
<organism evidence="1">
    <name type="scientific">uncultured Caudovirales phage</name>
    <dbReference type="NCBI Taxonomy" id="2100421"/>
    <lineage>
        <taxon>Viruses</taxon>
        <taxon>Duplodnaviria</taxon>
        <taxon>Heunggongvirae</taxon>
        <taxon>Uroviricota</taxon>
        <taxon>Caudoviricetes</taxon>
        <taxon>Peduoviridae</taxon>
        <taxon>Maltschvirus</taxon>
        <taxon>Maltschvirus maltsch</taxon>
    </lineage>
</organism>
<gene>
    <name evidence="1" type="ORF">UFOVP149_34</name>
</gene>
<sequence>MTTPKLTVWHNSSTHEIILAQLSVHPEDGSDQEQIDHLATLYPYEGYTCVSSDYRGSVPEVDVDLWHWEDGRITATVPVPEIITPRQARLMLLKMNMLATVNQMMSTQDEATKIAWEYATEFRRDNPLLAALAKNIGMTDASLDQFFIGASTL</sequence>